<dbReference type="EMBL" id="ACKV01000027">
    <property type="protein sequence ID" value="EEJ42782.1"/>
    <property type="molecule type" value="Genomic_DNA"/>
</dbReference>
<dbReference type="Proteomes" id="UP000004283">
    <property type="component" value="Unassembled WGS sequence"/>
</dbReference>
<dbReference type="AlphaFoldDB" id="C2KJ05"/>
<proteinExistence type="predicted"/>
<organism evidence="2 3">
    <name type="scientific">Leuconostoc mesenteroides subsp. cremoris ATCC 19254</name>
    <dbReference type="NCBI Taxonomy" id="586220"/>
    <lineage>
        <taxon>Bacteria</taxon>
        <taxon>Bacillati</taxon>
        <taxon>Bacillota</taxon>
        <taxon>Bacilli</taxon>
        <taxon>Lactobacillales</taxon>
        <taxon>Lactobacillaceae</taxon>
        <taxon>Leuconostoc</taxon>
    </lineage>
</organism>
<evidence type="ECO:0000313" key="3">
    <source>
        <dbReference type="Proteomes" id="UP000004283"/>
    </source>
</evidence>
<accession>C2KJ05</accession>
<evidence type="ECO:0000313" key="2">
    <source>
        <dbReference type="EMBL" id="EEJ42782.1"/>
    </source>
</evidence>
<keyword evidence="1" id="KW-0175">Coiled coil</keyword>
<sequence>MFGRNNMKLFDQFKNLITNIKEITALLKQLQLQQHELTEQLKEIQSVSEDIQSDIEKMNFKNQPHISRINEATEHLNTELSKFKAH</sequence>
<gene>
    <name evidence="2" type="ORF">HMPREF0555_0621</name>
</gene>
<comment type="caution">
    <text evidence="2">The sequence shown here is derived from an EMBL/GenBank/DDBJ whole genome shotgun (WGS) entry which is preliminary data.</text>
</comment>
<protein>
    <submittedName>
        <fullName evidence="2">Uncharacterized protein</fullName>
    </submittedName>
</protein>
<feature type="coiled-coil region" evidence="1">
    <location>
        <begin position="13"/>
        <end position="47"/>
    </location>
</feature>
<reference evidence="2 3" key="1">
    <citation type="submission" date="2009-04" db="EMBL/GenBank/DDBJ databases">
        <authorList>
            <person name="Qin X."/>
            <person name="Bachman B."/>
            <person name="Battles P."/>
            <person name="Bell A."/>
            <person name="Bess C."/>
            <person name="Bickham C."/>
            <person name="Chaboub L."/>
            <person name="Chen D."/>
            <person name="Coyle M."/>
            <person name="Deiros D.R."/>
            <person name="Dinh H."/>
            <person name="Forbes L."/>
            <person name="Fowler G."/>
            <person name="Francisco L."/>
            <person name="Fu Q."/>
            <person name="Gubbala S."/>
            <person name="Hale W."/>
            <person name="Han Y."/>
            <person name="Hemphill L."/>
            <person name="Highlander S.K."/>
            <person name="Hirani K."/>
            <person name="Hogues M."/>
            <person name="Jackson L."/>
            <person name="Jakkamsetti A."/>
            <person name="Javaid M."/>
            <person name="Jiang H."/>
            <person name="Korchina V."/>
            <person name="Kovar C."/>
            <person name="Lara F."/>
            <person name="Lee S."/>
            <person name="Mata R."/>
            <person name="Mathew T."/>
            <person name="Moen C."/>
            <person name="Morales K."/>
            <person name="Munidasa M."/>
            <person name="Nazareth L."/>
            <person name="Ngo R."/>
            <person name="Nguyen L."/>
            <person name="Okwuonu G."/>
            <person name="Ongeri F."/>
            <person name="Patil S."/>
            <person name="Petrosino J."/>
            <person name="Pham C."/>
            <person name="Pham P."/>
            <person name="Pu L.-L."/>
            <person name="Puazo M."/>
            <person name="Raj R."/>
            <person name="Reid J."/>
            <person name="Rouhana J."/>
            <person name="Saada N."/>
            <person name="Shang Y."/>
            <person name="Simmons D."/>
            <person name="Thornton R."/>
            <person name="Warren J."/>
            <person name="Weissenberger G."/>
            <person name="Zhang J."/>
            <person name="Zhang L."/>
            <person name="Zhou C."/>
            <person name="Zhu D."/>
            <person name="Muzny D."/>
            <person name="Worley K."/>
            <person name="Gibbs R."/>
        </authorList>
    </citation>
    <scope>NUCLEOTIDE SEQUENCE [LARGE SCALE GENOMIC DNA]</scope>
    <source>
        <strain evidence="2 3">ATCC 19254</strain>
    </source>
</reference>
<evidence type="ECO:0000256" key="1">
    <source>
        <dbReference type="SAM" id="Coils"/>
    </source>
</evidence>
<dbReference type="HOGENOM" id="CLU_2585454_0_0_9"/>
<name>C2KJ05_LEUMC</name>